<dbReference type="InterPro" id="IPR017850">
    <property type="entry name" value="Alkaline_phosphatase_core_sf"/>
</dbReference>
<dbReference type="InterPro" id="IPR050738">
    <property type="entry name" value="Sulfatase"/>
</dbReference>
<dbReference type="PANTHER" id="PTHR42693">
    <property type="entry name" value="ARYLSULFATASE FAMILY MEMBER"/>
    <property type="match status" value="1"/>
</dbReference>
<dbReference type="EMBL" id="FOCG01000001">
    <property type="protein sequence ID" value="SEM49809.1"/>
    <property type="molecule type" value="Genomic_DNA"/>
</dbReference>
<evidence type="ECO:0000313" key="3">
    <source>
        <dbReference type="EMBL" id="SEM49809.1"/>
    </source>
</evidence>
<dbReference type="STRING" id="474960.SAMN05216180_0258"/>
<gene>
    <name evidence="3" type="ORF">SAMN05216180_0258</name>
</gene>
<dbReference type="Pfam" id="PF00884">
    <property type="entry name" value="Sulfatase"/>
    <property type="match status" value="1"/>
</dbReference>
<dbReference type="OrthoDB" id="279611at2"/>
<proteinExistence type="inferred from homology"/>
<protein>
    <submittedName>
        <fullName evidence="3">Arylsulfatase A</fullName>
    </submittedName>
</protein>
<comment type="similarity">
    <text evidence="1">Belongs to the sulfatase family.</text>
</comment>
<accession>A0A1H7YXC7</accession>
<dbReference type="AlphaFoldDB" id="A0A1H7YXC7"/>
<name>A0A1H7YXC7_9FIRM</name>
<dbReference type="SUPFAM" id="SSF53649">
    <property type="entry name" value="Alkaline phosphatase-like"/>
    <property type="match status" value="1"/>
</dbReference>
<dbReference type="Proteomes" id="UP000199158">
    <property type="component" value="Unassembled WGS sequence"/>
</dbReference>
<dbReference type="PANTHER" id="PTHR42693:SF33">
    <property type="entry name" value="ARYLSULFATASE"/>
    <property type="match status" value="1"/>
</dbReference>
<dbReference type="Gene3D" id="3.40.720.10">
    <property type="entry name" value="Alkaline Phosphatase, subunit A"/>
    <property type="match status" value="1"/>
</dbReference>
<organism evidence="3 4">
    <name type="scientific">Hydrogenoanaerobacterium saccharovorans</name>
    <dbReference type="NCBI Taxonomy" id="474960"/>
    <lineage>
        <taxon>Bacteria</taxon>
        <taxon>Bacillati</taxon>
        <taxon>Bacillota</taxon>
        <taxon>Clostridia</taxon>
        <taxon>Eubacteriales</taxon>
        <taxon>Oscillospiraceae</taxon>
        <taxon>Hydrogenoanaerobacterium</taxon>
    </lineage>
</organism>
<evidence type="ECO:0000313" key="4">
    <source>
        <dbReference type="Proteomes" id="UP000199158"/>
    </source>
</evidence>
<reference evidence="3 4" key="1">
    <citation type="submission" date="2016-10" db="EMBL/GenBank/DDBJ databases">
        <authorList>
            <person name="de Groot N.N."/>
        </authorList>
    </citation>
    <scope>NUCLEOTIDE SEQUENCE [LARGE SCALE GENOMIC DNA]</scope>
    <source>
        <strain evidence="3 4">CGMCC 1.5070</strain>
    </source>
</reference>
<evidence type="ECO:0000256" key="1">
    <source>
        <dbReference type="ARBA" id="ARBA00008779"/>
    </source>
</evidence>
<sequence>MGRPNILLITTDQQRFDTIAALGNREIFTPHLNWLVDEGIAFTRCYSDCPVCMPARATIMTGLSAYHHGLVGNHNDCLPMKDRATLASLLTQSGYQTRAEGKLHFNPMRTTYGIEHADLPMDYFNEMRKHGKVSCRAHGVGENEMEPVVNSVDESDSLTHWTVEKSVDFLENRDPTRPFFLWTSFTKPHPPFDPCRSYWELYKDAPISPPVVGDWSQDGNNIPLGFYEPTFQLNNIWRMSDYQKQQIKRAYYACITQIDYNLGILFARMRELDLLENTWILFTSDHGEMLGDHNMGAKSVFLEGSAHIPFIIKPPAKFGESHPHYAGVRCDKLITLADLMPTILSICSVQGTECLDGTNLLEYMHTEEEKTFYGNCDHKFFAVIKNNYKYTWATAGGGELLFDLEKDPYEQCNLAEQKDYNFVLKELKEIMIKEMEKTSQQCLKDGELAQKTCFDSHKQIPRFPGFNTTLFPRDSFH</sequence>
<keyword evidence="4" id="KW-1185">Reference proteome</keyword>
<dbReference type="RefSeq" id="WP_092750877.1">
    <property type="nucleotide sequence ID" value="NZ_FOCG01000001.1"/>
</dbReference>
<dbReference type="InterPro" id="IPR000917">
    <property type="entry name" value="Sulfatase_N"/>
</dbReference>
<evidence type="ECO:0000259" key="2">
    <source>
        <dbReference type="Pfam" id="PF00884"/>
    </source>
</evidence>
<dbReference type="GO" id="GO:0004065">
    <property type="term" value="F:arylsulfatase activity"/>
    <property type="evidence" value="ECO:0007669"/>
    <property type="project" value="TreeGrafter"/>
</dbReference>
<feature type="domain" description="Sulfatase N-terminal" evidence="2">
    <location>
        <begin position="4"/>
        <end position="346"/>
    </location>
</feature>